<gene>
    <name evidence="1" type="ORF">OCOJLMKI_5185</name>
</gene>
<comment type="caution">
    <text evidence="1">The sequence shown here is derived from an EMBL/GenBank/DDBJ whole genome shotgun (WGS) entry which is preliminary data.</text>
</comment>
<dbReference type="Proteomes" id="UP001055125">
    <property type="component" value="Unassembled WGS sequence"/>
</dbReference>
<keyword evidence="2" id="KW-1185">Reference proteome</keyword>
<name>A0ABQ4S4F2_9HYPH</name>
<evidence type="ECO:0000313" key="1">
    <source>
        <dbReference type="EMBL" id="GJD97946.1"/>
    </source>
</evidence>
<organism evidence="1 2">
    <name type="scientific">Methylobacterium iners</name>
    <dbReference type="NCBI Taxonomy" id="418707"/>
    <lineage>
        <taxon>Bacteria</taxon>
        <taxon>Pseudomonadati</taxon>
        <taxon>Pseudomonadota</taxon>
        <taxon>Alphaproteobacteria</taxon>
        <taxon>Hyphomicrobiales</taxon>
        <taxon>Methylobacteriaceae</taxon>
        <taxon>Methylobacterium</taxon>
    </lineage>
</organism>
<dbReference type="EMBL" id="BPQP01000130">
    <property type="protein sequence ID" value="GJD97946.1"/>
    <property type="molecule type" value="Genomic_DNA"/>
</dbReference>
<reference evidence="1" key="2">
    <citation type="submission" date="2021-08" db="EMBL/GenBank/DDBJ databases">
        <authorList>
            <person name="Tani A."/>
            <person name="Ola A."/>
            <person name="Ogura Y."/>
            <person name="Katsura K."/>
            <person name="Hayashi T."/>
        </authorList>
    </citation>
    <scope>NUCLEOTIDE SEQUENCE</scope>
    <source>
        <strain evidence="1">DSM 19015</strain>
    </source>
</reference>
<reference evidence="1" key="1">
    <citation type="journal article" date="2021" name="Front. Microbiol.">
        <title>Comprehensive Comparative Genomics and Phenotyping of Methylobacterium Species.</title>
        <authorList>
            <person name="Alessa O."/>
            <person name="Ogura Y."/>
            <person name="Fujitani Y."/>
            <person name="Takami H."/>
            <person name="Hayashi T."/>
            <person name="Sahin N."/>
            <person name="Tani A."/>
        </authorList>
    </citation>
    <scope>NUCLEOTIDE SEQUENCE</scope>
    <source>
        <strain evidence="1">DSM 19015</strain>
    </source>
</reference>
<evidence type="ECO:0000313" key="2">
    <source>
        <dbReference type="Proteomes" id="UP001055125"/>
    </source>
</evidence>
<sequence>MPSLSAAMAQARRIDIMANNSKLKVKRYAIATRWAVQGHARLQDPYLWVDDPDEGEVDPTPKDLRHIRRSIALGHYSAFAEGFGLAETAQALLRAKLEPPGRLDLPCRDQTILSVVGGEPYPVIAAAVVPNGVIPLPRDTDLDTFGGALLTLFGERVAILAVRIDAILDADRMKEREGDVLPLPADPSFWRLRRGQGDGSEQVPLTEVRLQRLLVG</sequence>
<accession>A0ABQ4S4F2</accession>
<protein>
    <submittedName>
        <fullName evidence="1">Uncharacterized protein</fullName>
    </submittedName>
</protein>
<proteinExistence type="predicted"/>